<dbReference type="EMBL" id="GBRH01248098">
    <property type="protein sequence ID" value="JAD49797.1"/>
    <property type="molecule type" value="Transcribed_RNA"/>
</dbReference>
<reference evidence="1" key="1">
    <citation type="submission" date="2014-09" db="EMBL/GenBank/DDBJ databases">
        <authorList>
            <person name="Magalhaes I.L.F."/>
            <person name="Oliveira U."/>
            <person name="Santos F.R."/>
            <person name="Vidigal T.H.D.A."/>
            <person name="Brescovit A.D."/>
            <person name="Santos A.J."/>
        </authorList>
    </citation>
    <scope>NUCLEOTIDE SEQUENCE</scope>
    <source>
        <tissue evidence="1">Shoot tissue taken approximately 20 cm above the soil surface</tissue>
    </source>
</reference>
<accession>A0A0A9ARS9</accession>
<sequence length="77" mass="8600">MGTWAQVRRSWMAIHCPGSRQEDGAIQLKDHLIRTSGDCHGGQVLQPLSQEAYLGQRSRVGQLVQLLALHQGIQLIR</sequence>
<protein>
    <submittedName>
        <fullName evidence="1">Uncharacterized protein</fullName>
    </submittedName>
</protein>
<proteinExistence type="predicted"/>
<reference evidence="1" key="2">
    <citation type="journal article" date="2015" name="Data Brief">
        <title>Shoot transcriptome of the giant reed, Arundo donax.</title>
        <authorList>
            <person name="Barrero R.A."/>
            <person name="Guerrero F.D."/>
            <person name="Moolhuijzen P."/>
            <person name="Goolsby J.A."/>
            <person name="Tidwell J."/>
            <person name="Bellgard S.E."/>
            <person name="Bellgard M.I."/>
        </authorList>
    </citation>
    <scope>NUCLEOTIDE SEQUENCE</scope>
    <source>
        <tissue evidence="1">Shoot tissue taken approximately 20 cm above the soil surface</tissue>
    </source>
</reference>
<dbReference type="AlphaFoldDB" id="A0A0A9ARS9"/>
<name>A0A0A9ARS9_ARUDO</name>
<evidence type="ECO:0000313" key="1">
    <source>
        <dbReference type="EMBL" id="JAD49797.1"/>
    </source>
</evidence>
<organism evidence="1">
    <name type="scientific">Arundo donax</name>
    <name type="common">Giant reed</name>
    <name type="synonym">Donax arundinaceus</name>
    <dbReference type="NCBI Taxonomy" id="35708"/>
    <lineage>
        <taxon>Eukaryota</taxon>
        <taxon>Viridiplantae</taxon>
        <taxon>Streptophyta</taxon>
        <taxon>Embryophyta</taxon>
        <taxon>Tracheophyta</taxon>
        <taxon>Spermatophyta</taxon>
        <taxon>Magnoliopsida</taxon>
        <taxon>Liliopsida</taxon>
        <taxon>Poales</taxon>
        <taxon>Poaceae</taxon>
        <taxon>PACMAD clade</taxon>
        <taxon>Arundinoideae</taxon>
        <taxon>Arundineae</taxon>
        <taxon>Arundo</taxon>
    </lineage>
</organism>